<dbReference type="Proteomes" id="UP000034803">
    <property type="component" value="Unassembled WGS sequence"/>
</dbReference>
<dbReference type="PANTHER" id="PTHR42760:SF133">
    <property type="entry name" value="3-OXOACYL-[ACYL-CARRIER-PROTEIN] REDUCTASE"/>
    <property type="match status" value="1"/>
</dbReference>
<proteinExistence type="inferred from homology"/>
<evidence type="ECO:0000313" key="4">
    <source>
        <dbReference type="Proteomes" id="UP000034803"/>
    </source>
</evidence>
<dbReference type="PROSITE" id="PS00061">
    <property type="entry name" value="ADH_SHORT"/>
    <property type="match status" value="1"/>
</dbReference>
<evidence type="ECO:0000256" key="1">
    <source>
        <dbReference type="ARBA" id="ARBA00006484"/>
    </source>
</evidence>
<accession>A0A0F9YXD2</accession>
<dbReference type="AlphaFoldDB" id="A0A0F9YXD2"/>
<keyword evidence="2" id="KW-0560">Oxidoreductase</keyword>
<organism evidence="3 4">
    <name type="scientific">Candidatus Woesebacteria bacterium GW2011_GWC2_31_9</name>
    <dbReference type="NCBI Taxonomy" id="1618586"/>
    <lineage>
        <taxon>Bacteria</taxon>
        <taxon>Candidatus Woeseibacteriota</taxon>
    </lineage>
</organism>
<dbReference type="Pfam" id="PF13561">
    <property type="entry name" value="adh_short_C2"/>
    <property type="match status" value="1"/>
</dbReference>
<dbReference type="InterPro" id="IPR020904">
    <property type="entry name" value="Sc_DH/Rdtase_CS"/>
</dbReference>
<gene>
    <name evidence="3" type="ORF">UR21_C0016G0014</name>
</gene>
<dbReference type="EMBL" id="LBOI01000016">
    <property type="protein sequence ID" value="KKP31096.1"/>
    <property type="molecule type" value="Genomic_DNA"/>
</dbReference>
<name>A0A0F9YXD2_9BACT</name>
<dbReference type="PRINTS" id="PR00081">
    <property type="entry name" value="GDHRDH"/>
</dbReference>
<dbReference type="Gene3D" id="3.40.50.720">
    <property type="entry name" value="NAD(P)-binding Rossmann-like Domain"/>
    <property type="match status" value="1"/>
</dbReference>
<dbReference type="FunFam" id="3.40.50.720:FF:000084">
    <property type="entry name" value="Short-chain dehydrogenase reductase"/>
    <property type="match status" value="1"/>
</dbReference>
<comment type="caution">
    <text evidence="3">The sequence shown here is derived from an EMBL/GenBank/DDBJ whole genome shotgun (WGS) entry which is preliminary data.</text>
</comment>
<dbReference type="PANTHER" id="PTHR42760">
    <property type="entry name" value="SHORT-CHAIN DEHYDROGENASES/REDUCTASES FAMILY MEMBER"/>
    <property type="match status" value="1"/>
</dbReference>
<dbReference type="InterPro" id="IPR002347">
    <property type="entry name" value="SDR_fam"/>
</dbReference>
<dbReference type="InterPro" id="IPR036291">
    <property type="entry name" value="NAD(P)-bd_dom_sf"/>
</dbReference>
<comment type="similarity">
    <text evidence="1">Belongs to the short-chain dehydrogenases/reductases (SDR) family.</text>
</comment>
<protein>
    <submittedName>
        <fullName evidence="3">Short-chain alcohol dehydrogenase</fullName>
    </submittedName>
</protein>
<sequence>MNLKNKIAVVTGGSSGIGKALCIALAKEGCKIVFTYNINEDGSNETLSKLGENGFKFKVDLQKDEEIKNLFDFVKGKFGKLDILINNAANPSEYVPFETATSEDLLKLLHVNTTSVMMCSKMAVKIMDEGKIINTSSIKGWEYGGGSVGYAVSKAGVNSFTRTFAKIVAPKILVNAIAPGYTKTRVYDSQPEEKIKAWLGGTYLKKWVNMEDLINAYIFLLKNDSMTGQIIYVDAGFTLK</sequence>
<evidence type="ECO:0000256" key="2">
    <source>
        <dbReference type="ARBA" id="ARBA00023002"/>
    </source>
</evidence>
<dbReference type="GO" id="GO:0016616">
    <property type="term" value="F:oxidoreductase activity, acting on the CH-OH group of donors, NAD or NADP as acceptor"/>
    <property type="evidence" value="ECO:0007669"/>
    <property type="project" value="TreeGrafter"/>
</dbReference>
<dbReference type="SUPFAM" id="SSF51735">
    <property type="entry name" value="NAD(P)-binding Rossmann-fold domains"/>
    <property type="match status" value="1"/>
</dbReference>
<dbReference type="PRINTS" id="PR00080">
    <property type="entry name" value="SDRFAMILY"/>
</dbReference>
<dbReference type="CDD" id="cd05233">
    <property type="entry name" value="SDR_c"/>
    <property type="match status" value="1"/>
</dbReference>
<reference evidence="3 4" key="1">
    <citation type="journal article" date="2015" name="Nature">
        <title>rRNA introns, odd ribosomes, and small enigmatic genomes across a large radiation of phyla.</title>
        <authorList>
            <person name="Brown C.T."/>
            <person name="Hug L.A."/>
            <person name="Thomas B.C."/>
            <person name="Sharon I."/>
            <person name="Castelle C.J."/>
            <person name="Singh A."/>
            <person name="Wilkins M.J."/>
            <person name="Williams K.H."/>
            <person name="Banfield J.F."/>
        </authorList>
    </citation>
    <scope>NUCLEOTIDE SEQUENCE [LARGE SCALE GENOMIC DNA]</scope>
</reference>
<evidence type="ECO:0000313" key="3">
    <source>
        <dbReference type="EMBL" id="KKP31096.1"/>
    </source>
</evidence>